<dbReference type="InterPro" id="IPR016040">
    <property type="entry name" value="NAD(P)-bd_dom"/>
</dbReference>
<keyword evidence="4" id="KW-1185">Reference proteome</keyword>
<sequence>MQPPKTILFLGATGGCGQAALRRSLAAGFTCIVLCRNPDKLTSVLSPEVHPNLQVFKGNAHDMEAIKNCIVSPHDATSFVDFVISTIGAWFELRKMTLEDVHVCEHGMAVLLNAIKTLRTERGVSGRPRVIGQSSTGISKFGRDTPLIIYPIYKGLLSTPHQDKRALEELLFNSGEEWTVLRASFLTNGNETSGVAIKVGVEDPVSGVKSLAIGYTICREDVGRWMFDNILNCSNDNSLIIFVVTIQFSDKKAIEGFDICAGATS</sequence>
<feature type="domain" description="NAD(P)-binding" evidence="2">
    <location>
        <begin position="11"/>
        <end position="229"/>
    </location>
</feature>
<accession>A0A9W4W574</accession>
<reference evidence="3" key="1">
    <citation type="submission" date="2022-08" db="EMBL/GenBank/DDBJ databases">
        <authorList>
            <person name="Giroux E."/>
            <person name="Giroux E."/>
        </authorList>
    </citation>
    <scope>NUCLEOTIDE SEQUENCE</scope>
    <source>
        <strain evidence="3">H1091258</strain>
    </source>
</reference>
<dbReference type="PANTHER" id="PTHR15020:SF50">
    <property type="entry name" value="UPF0659 PROTEIN YMR090W"/>
    <property type="match status" value="1"/>
</dbReference>
<protein>
    <recommendedName>
        <fullName evidence="2">NAD(P)-binding domain-containing protein</fullName>
    </recommendedName>
</protein>
<evidence type="ECO:0000256" key="1">
    <source>
        <dbReference type="ARBA" id="ARBA00038376"/>
    </source>
</evidence>
<dbReference type="Pfam" id="PF13460">
    <property type="entry name" value="NAD_binding_10"/>
    <property type="match status" value="1"/>
</dbReference>
<dbReference type="Gene3D" id="3.40.50.720">
    <property type="entry name" value="NAD(P)-binding Rossmann-like Domain"/>
    <property type="match status" value="1"/>
</dbReference>
<proteinExistence type="inferred from homology"/>
<comment type="similarity">
    <text evidence="1">Belongs to the avfA family.</text>
</comment>
<dbReference type="SUPFAM" id="SSF51735">
    <property type="entry name" value="NAD(P)-binding Rossmann-fold domains"/>
    <property type="match status" value="1"/>
</dbReference>
<dbReference type="EMBL" id="CAMGZC010000092">
    <property type="protein sequence ID" value="CAI0643167.1"/>
    <property type="molecule type" value="Genomic_DNA"/>
</dbReference>
<evidence type="ECO:0000313" key="4">
    <source>
        <dbReference type="Proteomes" id="UP001152533"/>
    </source>
</evidence>
<dbReference type="AlphaFoldDB" id="A0A9W4W574"/>
<organism evidence="3 4">
    <name type="scientific">Colletotrichum noveboracense</name>
    <dbReference type="NCBI Taxonomy" id="2664923"/>
    <lineage>
        <taxon>Eukaryota</taxon>
        <taxon>Fungi</taxon>
        <taxon>Dikarya</taxon>
        <taxon>Ascomycota</taxon>
        <taxon>Pezizomycotina</taxon>
        <taxon>Sordariomycetes</taxon>
        <taxon>Hypocreomycetidae</taxon>
        <taxon>Glomerellales</taxon>
        <taxon>Glomerellaceae</taxon>
        <taxon>Colletotrichum</taxon>
        <taxon>Colletotrichum gloeosporioides species complex</taxon>
    </lineage>
</organism>
<dbReference type="Proteomes" id="UP001152533">
    <property type="component" value="Unassembled WGS sequence"/>
</dbReference>
<evidence type="ECO:0000313" key="3">
    <source>
        <dbReference type="EMBL" id="CAI0643167.1"/>
    </source>
</evidence>
<name>A0A9W4W574_9PEZI</name>
<comment type="caution">
    <text evidence="3">The sequence shown here is derived from an EMBL/GenBank/DDBJ whole genome shotgun (WGS) entry which is preliminary data.</text>
</comment>
<evidence type="ECO:0000259" key="2">
    <source>
        <dbReference type="Pfam" id="PF13460"/>
    </source>
</evidence>
<dbReference type="PANTHER" id="PTHR15020">
    <property type="entry name" value="FLAVIN REDUCTASE-RELATED"/>
    <property type="match status" value="1"/>
</dbReference>
<gene>
    <name evidence="3" type="ORF">CGXH109_LOCUS22795</name>
</gene>
<dbReference type="InterPro" id="IPR036291">
    <property type="entry name" value="NAD(P)-bd_dom_sf"/>
</dbReference>
<dbReference type="PROSITE" id="PS51257">
    <property type="entry name" value="PROKAR_LIPOPROTEIN"/>
    <property type="match status" value="1"/>
</dbReference>